<reference evidence="1" key="1">
    <citation type="journal article" date="2021" name="Proc. Natl. Acad. Sci. U.S.A.">
        <title>A Catalog of Tens of Thousands of Viruses from Human Metagenomes Reveals Hidden Associations with Chronic Diseases.</title>
        <authorList>
            <person name="Tisza M.J."/>
            <person name="Buck C.B."/>
        </authorList>
    </citation>
    <scope>NUCLEOTIDE SEQUENCE</scope>
    <source>
        <strain evidence="1">CtHEp8</strain>
    </source>
</reference>
<accession>A0A8S5TYA1</accession>
<dbReference type="EMBL" id="BK015959">
    <property type="protein sequence ID" value="DAF87151.1"/>
    <property type="molecule type" value="Genomic_DNA"/>
</dbReference>
<sequence length="30" mass="3624">MFLLIFYLFLSENWGIEKNRDGATSWTRTN</sequence>
<evidence type="ECO:0000313" key="1">
    <source>
        <dbReference type="EMBL" id="DAF87151.1"/>
    </source>
</evidence>
<proteinExistence type="predicted"/>
<organism evidence="1">
    <name type="scientific">Phage sp. ctHEp8</name>
    <dbReference type="NCBI Taxonomy" id="2825790"/>
    <lineage>
        <taxon>Viruses</taxon>
    </lineage>
</organism>
<protein>
    <submittedName>
        <fullName evidence="1">Uncharacterized protein</fullName>
    </submittedName>
</protein>
<name>A0A8S5TYA1_9VIRU</name>